<evidence type="ECO:0000313" key="2">
    <source>
        <dbReference type="EMBL" id="KAF1759205.1"/>
    </source>
</evidence>
<feature type="domain" description="SGNH" evidence="1">
    <location>
        <begin position="27"/>
        <end position="134"/>
    </location>
</feature>
<evidence type="ECO:0000259" key="1">
    <source>
        <dbReference type="Pfam" id="PF19040"/>
    </source>
</evidence>
<sequence length="139" mass="16038">METDRIGTDLELPGNQTTCDLDIVGHYSVPVALDRYDRVDSRLFQMKSGFSAVEKSQKSQKLKLFHSERGRRRHAELVKKECGSKCELIDYVDAFWNKTMNAFQYFDNQGFSYFTNGGHLSPHGLEHVRPIYEKICLSI</sequence>
<dbReference type="RefSeq" id="XP_053585824.1">
    <property type="nucleotide sequence ID" value="XM_053731052.1"/>
</dbReference>
<dbReference type="CTD" id="9805939"/>
<reference evidence="2 3" key="1">
    <citation type="submission" date="2019-12" db="EMBL/GenBank/DDBJ databases">
        <title>Chromosome-level assembly of the Caenorhabditis remanei genome.</title>
        <authorList>
            <person name="Teterina A.A."/>
            <person name="Willis J.H."/>
            <person name="Phillips P.C."/>
        </authorList>
    </citation>
    <scope>NUCLEOTIDE SEQUENCE [LARGE SCALE GENOMIC DNA]</scope>
    <source>
        <strain evidence="2 3">PX506</strain>
        <tissue evidence="2">Whole organism</tissue>
    </source>
</reference>
<dbReference type="InterPro" id="IPR043968">
    <property type="entry name" value="SGNH"/>
</dbReference>
<dbReference type="AlphaFoldDB" id="A0A6A5GXG0"/>
<dbReference type="GO" id="GO:0016020">
    <property type="term" value="C:membrane"/>
    <property type="evidence" value="ECO:0007669"/>
    <property type="project" value="TreeGrafter"/>
</dbReference>
<name>A0A6A5GXG0_CAERE</name>
<dbReference type="InterPro" id="IPR050879">
    <property type="entry name" value="Acyltransferase_3"/>
</dbReference>
<dbReference type="GO" id="GO:0000271">
    <property type="term" value="P:polysaccharide biosynthetic process"/>
    <property type="evidence" value="ECO:0007669"/>
    <property type="project" value="TreeGrafter"/>
</dbReference>
<dbReference type="Pfam" id="PF19040">
    <property type="entry name" value="SGNH"/>
    <property type="match status" value="1"/>
</dbReference>
<dbReference type="KEGG" id="crq:GCK72_015666"/>
<proteinExistence type="predicted"/>
<comment type="caution">
    <text evidence="2">The sequence shown here is derived from an EMBL/GenBank/DDBJ whole genome shotgun (WGS) entry which is preliminary data.</text>
</comment>
<dbReference type="Proteomes" id="UP000483820">
    <property type="component" value="Chromosome IV"/>
</dbReference>
<gene>
    <name evidence="2" type="ORF">GCK72_015666</name>
</gene>
<accession>A0A6A5GXG0</accession>
<protein>
    <recommendedName>
        <fullName evidence="1">SGNH domain-containing protein</fullName>
    </recommendedName>
</protein>
<dbReference type="GeneID" id="9805939"/>
<dbReference type="PANTHER" id="PTHR23028:SF118">
    <property type="entry name" value="ACYL_TRANSF_3 DOMAIN-CONTAINING PROTEIN"/>
    <property type="match status" value="1"/>
</dbReference>
<dbReference type="EMBL" id="WUAV01000004">
    <property type="protein sequence ID" value="KAF1759205.1"/>
    <property type="molecule type" value="Genomic_DNA"/>
</dbReference>
<dbReference type="PANTHER" id="PTHR23028">
    <property type="entry name" value="ACETYLTRANSFERASE"/>
    <property type="match status" value="1"/>
</dbReference>
<evidence type="ECO:0000313" key="3">
    <source>
        <dbReference type="Proteomes" id="UP000483820"/>
    </source>
</evidence>
<organism evidence="2 3">
    <name type="scientific">Caenorhabditis remanei</name>
    <name type="common">Caenorhabditis vulgaris</name>
    <dbReference type="NCBI Taxonomy" id="31234"/>
    <lineage>
        <taxon>Eukaryota</taxon>
        <taxon>Metazoa</taxon>
        <taxon>Ecdysozoa</taxon>
        <taxon>Nematoda</taxon>
        <taxon>Chromadorea</taxon>
        <taxon>Rhabditida</taxon>
        <taxon>Rhabditina</taxon>
        <taxon>Rhabditomorpha</taxon>
        <taxon>Rhabditoidea</taxon>
        <taxon>Rhabditidae</taxon>
        <taxon>Peloderinae</taxon>
        <taxon>Caenorhabditis</taxon>
    </lineage>
</organism>